<sequence>MASYAVHEFLGQGVLKEITQKLADDGWDDVPTLKMMQAEDMEAIDLTDPQRDALELRIYLHDRLLMEYADKIEASGKNLPDLLITSPVELMSQFGMRKADVSRFTDRSLACGIKMPPNHPLKARTGVVAPFHSHNVVSTEAPEDSTTAVVHPKLDGCDLDADQLKEKEKLASPGSLNNEMYAQILPLTANSDGFQPPTLLRPLGGSKQSGESKGIFKAQPSMATCGFGTGNDSGKGMTKLSVLENIVLRKLAPVHKAGADADLQRMKMTPPFKASELWADKPTLIFCLRRPGCIMCRGEAHQLYARKPIFDAMGVQLVVVLNELIESEVRAFWPHYWAGTVLLDESREFFKALGGGKLRKGNLITGFLFNPRTIQNWKRAKTTGIQYNTIGEGLIKGGLYILGSGKTGVLYQFIEKEFGDWAPLDEVFKVCQSI</sequence>
<dbReference type="PANTHER" id="PTHR28630">
    <property type="match status" value="1"/>
</dbReference>
<organism evidence="8 9">
    <name type="scientific">Sphagnum troendelagicum</name>
    <dbReference type="NCBI Taxonomy" id="128251"/>
    <lineage>
        <taxon>Eukaryota</taxon>
        <taxon>Viridiplantae</taxon>
        <taxon>Streptophyta</taxon>
        <taxon>Embryophyta</taxon>
        <taxon>Bryophyta</taxon>
        <taxon>Sphagnophytina</taxon>
        <taxon>Sphagnopsida</taxon>
        <taxon>Sphagnales</taxon>
        <taxon>Sphagnaceae</taxon>
        <taxon>Sphagnum</taxon>
    </lineage>
</organism>
<dbReference type="SUPFAM" id="SSF52833">
    <property type="entry name" value="Thioredoxin-like"/>
    <property type="match status" value="1"/>
</dbReference>
<reference evidence="8" key="1">
    <citation type="submission" date="2024-02" db="EMBL/GenBank/DDBJ databases">
        <authorList>
            <consortium name="ELIXIR-Norway"/>
            <consortium name="Elixir Norway"/>
        </authorList>
    </citation>
    <scope>NUCLEOTIDE SEQUENCE</scope>
</reference>
<accession>A0ABP0UMZ1</accession>
<comment type="subcellular location">
    <subcellularLocation>
        <location evidence="1">Cytoplasm</location>
    </subcellularLocation>
</comment>
<dbReference type="Proteomes" id="UP001497512">
    <property type="component" value="Chromosome 5"/>
</dbReference>
<evidence type="ECO:0000256" key="1">
    <source>
        <dbReference type="ARBA" id="ARBA00004496"/>
    </source>
</evidence>
<name>A0ABP0UMZ1_9BRYO</name>
<dbReference type="PANTHER" id="PTHR28630:SF31">
    <property type="entry name" value="PEROXIREDOXIN-LIKE 2A"/>
    <property type="match status" value="1"/>
</dbReference>
<evidence type="ECO:0000256" key="2">
    <source>
        <dbReference type="ARBA" id="ARBA00022490"/>
    </source>
</evidence>
<keyword evidence="9" id="KW-1185">Reference proteome</keyword>
<dbReference type="InterPro" id="IPR036249">
    <property type="entry name" value="Thioredoxin-like_sf"/>
</dbReference>
<protein>
    <recommendedName>
        <fullName evidence="5">Peroxiredoxin-like 2A</fullName>
    </recommendedName>
    <alternativeName>
        <fullName evidence="7">Peroxiredoxin-like 2 activated in M-CSF stimulated monocytes</fullName>
    </alternativeName>
    <alternativeName>
        <fullName evidence="6">Redox-regulatory protein FAM213A</fullName>
    </alternativeName>
</protein>
<dbReference type="InterPro" id="IPR032801">
    <property type="entry name" value="PXL2A/B/C"/>
</dbReference>
<dbReference type="Gene3D" id="3.40.30.10">
    <property type="entry name" value="Glutaredoxin"/>
    <property type="match status" value="1"/>
</dbReference>
<proteinExistence type="inferred from homology"/>
<evidence type="ECO:0000256" key="6">
    <source>
        <dbReference type="ARBA" id="ARBA00032058"/>
    </source>
</evidence>
<evidence type="ECO:0000313" key="8">
    <source>
        <dbReference type="EMBL" id="CAK9225760.1"/>
    </source>
</evidence>
<evidence type="ECO:0000256" key="7">
    <source>
        <dbReference type="ARBA" id="ARBA00032129"/>
    </source>
</evidence>
<evidence type="ECO:0000256" key="5">
    <source>
        <dbReference type="ARBA" id="ARBA00023849"/>
    </source>
</evidence>
<keyword evidence="3" id="KW-0676">Redox-active center</keyword>
<keyword evidence="2" id="KW-0963">Cytoplasm</keyword>
<comment type="similarity">
    <text evidence="4">Belongs to the peroxiredoxin-like PRXL2 family. PRXL2A subfamily.</text>
</comment>
<gene>
    <name evidence="8" type="ORF">CSSPTR1EN2_LOCUS17874</name>
</gene>
<dbReference type="EMBL" id="OZ019897">
    <property type="protein sequence ID" value="CAK9225760.1"/>
    <property type="molecule type" value="Genomic_DNA"/>
</dbReference>
<evidence type="ECO:0000256" key="4">
    <source>
        <dbReference type="ARBA" id="ARBA00023787"/>
    </source>
</evidence>
<dbReference type="Pfam" id="PF13911">
    <property type="entry name" value="AhpC-TSA_2"/>
    <property type="match status" value="1"/>
</dbReference>
<evidence type="ECO:0000256" key="3">
    <source>
        <dbReference type="ARBA" id="ARBA00023284"/>
    </source>
</evidence>
<evidence type="ECO:0000313" key="9">
    <source>
        <dbReference type="Proteomes" id="UP001497512"/>
    </source>
</evidence>